<feature type="domain" description="Asn/Gln amidotransferase" evidence="8">
    <location>
        <begin position="332"/>
        <end position="474"/>
    </location>
</feature>
<evidence type="ECO:0000256" key="1">
    <source>
        <dbReference type="ARBA" id="ARBA00005306"/>
    </source>
</evidence>
<dbReference type="NCBIfam" id="TIGR00133">
    <property type="entry name" value="gatB"/>
    <property type="match status" value="1"/>
</dbReference>
<reference evidence="9" key="1">
    <citation type="submission" date="2021-11" db="EMBL/GenBank/DDBJ databases">
        <authorList>
            <consortium name="Genoscope - CEA"/>
            <person name="William W."/>
        </authorList>
    </citation>
    <scope>NUCLEOTIDE SEQUENCE</scope>
</reference>
<name>A0A8J2T050_9STRA</name>
<evidence type="ECO:0000256" key="2">
    <source>
        <dbReference type="ARBA" id="ARBA00022598"/>
    </source>
</evidence>
<dbReference type="EMBL" id="CAKKNE010000005">
    <property type="protein sequence ID" value="CAH0376669.1"/>
    <property type="molecule type" value="Genomic_DNA"/>
</dbReference>
<evidence type="ECO:0000256" key="6">
    <source>
        <dbReference type="ARBA" id="ARBA00047913"/>
    </source>
</evidence>
<evidence type="ECO:0000313" key="9">
    <source>
        <dbReference type="EMBL" id="CAH0376669.1"/>
    </source>
</evidence>
<dbReference type="GO" id="GO:0005739">
    <property type="term" value="C:mitochondrion"/>
    <property type="evidence" value="ECO:0007669"/>
    <property type="project" value="UniProtKB-SubCell"/>
</dbReference>
<evidence type="ECO:0000256" key="5">
    <source>
        <dbReference type="ARBA" id="ARBA00022917"/>
    </source>
</evidence>
<organism evidence="9 10">
    <name type="scientific">Pelagomonas calceolata</name>
    <dbReference type="NCBI Taxonomy" id="35677"/>
    <lineage>
        <taxon>Eukaryota</taxon>
        <taxon>Sar</taxon>
        <taxon>Stramenopiles</taxon>
        <taxon>Ochrophyta</taxon>
        <taxon>Pelagophyceae</taxon>
        <taxon>Pelagomonadales</taxon>
        <taxon>Pelagomonadaceae</taxon>
        <taxon>Pelagomonas</taxon>
    </lineage>
</organism>
<keyword evidence="10" id="KW-1185">Reference proteome</keyword>
<protein>
    <recommendedName>
        <fullName evidence="7">Glutamyl-tRNA(Gln) amidotransferase subunit B, mitochondrial</fullName>
        <shortName evidence="7">Glu-AdT subunit B</shortName>
        <ecNumber evidence="7">6.3.5.-</ecNumber>
    </recommendedName>
</protein>
<dbReference type="OrthoDB" id="1722066at2759"/>
<dbReference type="Pfam" id="PF02637">
    <property type="entry name" value="GatB_Yqey"/>
    <property type="match status" value="1"/>
</dbReference>
<gene>
    <name evidence="9" type="ORF">PECAL_5P12750</name>
</gene>
<dbReference type="Proteomes" id="UP000789595">
    <property type="component" value="Unassembled WGS sequence"/>
</dbReference>
<dbReference type="AlphaFoldDB" id="A0A8J2T050"/>
<comment type="caution">
    <text evidence="9">The sequence shown here is derived from an EMBL/GenBank/DDBJ whole genome shotgun (WGS) entry which is preliminary data.</text>
</comment>
<keyword evidence="4 7" id="KW-0067">ATP-binding</keyword>
<keyword evidence="3 7" id="KW-0547">Nucleotide-binding</keyword>
<comment type="subunit">
    <text evidence="7">Subunit of the heterotrimeric GatCAB amidotransferase (AdT) complex, composed of A, B and C subunits.</text>
</comment>
<dbReference type="InterPro" id="IPR023168">
    <property type="entry name" value="GatB_Yqey_C_2"/>
</dbReference>
<dbReference type="Gene3D" id="1.10.10.410">
    <property type="match status" value="1"/>
</dbReference>
<evidence type="ECO:0000256" key="4">
    <source>
        <dbReference type="ARBA" id="ARBA00022840"/>
    </source>
</evidence>
<comment type="function">
    <text evidence="7">Allows the formation of correctly charged Gln-tRNA(Gln) through the transamidation of misacylated Glu-tRNA(Gln) in the mitochondria. The reaction takes place in the presence of glutamine and ATP through an activated gamma-phospho-Glu-tRNA(Gln).</text>
</comment>
<comment type="catalytic activity">
    <reaction evidence="6 7">
        <text>L-glutamyl-tRNA(Gln) + L-glutamine + ATP + H2O = L-glutaminyl-tRNA(Gln) + L-glutamate + ADP + phosphate + H(+)</text>
        <dbReference type="Rhea" id="RHEA:17521"/>
        <dbReference type="Rhea" id="RHEA-COMP:9681"/>
        <dbReference type="Rhea" id="RHEA-COMP:9684"/>
        <dbReference type="ChEBI" id="CHEBI:15377"/>
        <dbReference type="ChEBI" id="CHEBI:15378"/>
        <dbReference type="ChEBI" id="CHEBI:29985"/>
        <dbReference type="ChEBI" id="CHEBI:30616"/>
        <dbReference type="ChEBI" id="CHEBI:43474"/>
        <dbReference type="ChEBI" id="CHEBI:58359"/>
        <dbReference type="ChEBI" id="CHEBI:78520"/>
        <dbReference type="ChEBI" id="CHEBI:78521"/>
        <dbReference type="ChEBI" id="CHEBI:456216"/>
    </reaction>
</comment>
<dbReference type="InterPro" id="IPR004413">
    <property type="entry name" value="GatB"/>
</dbReference>
<dbReference type="HAMAP" id="MF_00121">
    <property type="entry name" value="GatB"/>
    <property type="match status" value="1"/>
</dbReference>
<dbReference type="EC" id="6.3.5.-" evidence="7"/>
<sequence length="475" mass="51912">MLQRVITARLQAVLRTRRASSGFRPVIGIECHVQLNTPTKAFCRCAPSTTAPPNTRVCGVCLGEPGSLPVASTDAPLLGLKAAVALDCDELAETLEWDRKNYQYPDLPKGYQITQARTPLARSGKVQIDDRTIRITSLHLEEDSAKTTDVLDHNRAGIALAEIVTEPDLRSGTEAAAFVRELQQVVKRCGASRARLEHGELRVDVNVSVTQEGEVRERVELKNLNSLRAVRLACDFELRRQALLYESGDTVQRETLGWNGSETYVMRDKGGAAEYRFSPEPDLPPLPLTEALAQLDRVQIEETTPRAARRRCVAAGLDSETASLLVDRDLDAFLLEAVDSGADAMTSARWLLGEVAALSTELPSSFTPRDLADLVGAVAAGTLSRRSAKELLPVLFQEHLGVAAEIEKRGLARVDDADFMSGIVAEIIDESPDEVALFRAGKTKLRKVLMGRCMKRARGRADPKKLGEALDEALL</sequence>
<dbReference type="SUPFAM" id="SSF55931">
    <property type="entry name" value="Glutamine synthetase/guanido kinase"/>
    <property type="match status" value="1"/>
</dbReference>
<dbReference type="InterPro" id="IPR003789">
    <property type="entry name" value="Asn/Gln_tRNA_amidoTrase-B-like"/>
</dbReference>
<accession>A0A8J2T050</accession>
<keyword evidence="7" id="KW-0496">Mitochondrion</keyword>
<evidence type="ECO:0000256" key="7">
    <source>
        <dbReference type="HAMAP-Rule" id="MF_03147"/>
    </source>
</evidence>
<evidence type="ECO:0000256" key="3">
    <source>
        <dbReference type="ARBA" id="ARBA00022741"/>
    </source>
</evidence>
<keyword evidence="2 7" id="KW-0436">Ligase</keyword>
<dbReference type="SMART" id="SM00845">
    <property type="entry name" value="GatB_Yqey"/>
    <property type="match status" value="1"/>
</dbReference>
<dbReference type="Pfam" id="PF02934">
    <property type="entry name" value="GatB_N"/>
    <property type="match status" value="1"/>
</dbReference>
<evidence type="ECO:0000259" key="8">
    <source>
        <dbReference type="SMART" id="SM00845"/>
    </source>
</evidence>
<dbReference type="InterPro" id="IPR018027">
    <property type="entry name" value="Asn/Gln_amidotransferase"/>
</dbReference>
<dbReference type="NCBIfam" id="NF004012">
    <property type="entry name" value="PRK05477.1-2"/>
    <property type="match status" value="1"/>
</dbReference>
<dbReference type="InterPro" id="IPR017959">
    <property type="entry name" value="Asn/Gln-tRNA_amidoTrfase_suB/E"/>
</dbReference>
<keyword evidence="5 7" id="KW-0648">Protein biosynthesis</keyword>
<dbReference type="InterPro" id="IPR006075">
    <property type="entry name" value="Asn/Gln-tRNA_Trfase_suB/E_cat"/>
</dbReference>
<dbReference type="PANTHER" id="PTHR11659">
    <property type="entry name" value="GLUTAMYL-TRNA GLN AMIDOTRANSFERASE SUBUNIT B MITOCHONDRIAL AND PROKARYOTIC PET112-RELATED"/>
    <property type="match status" value="1"/>
</dbReference>
<dbReference type="GO" id="GO:0070681">
    <property type="term" value="P:glutaminyl-tRNAGln biosynthesis via transamidation"/>
    <property type="evidence" value="ECO:0007669"/>
    <property type="project" value="UniProtKB-UniRule"/>
</dbReference>
<comment type="similarity">
    <text evidence="1 7">Belongs to the GatB/GatE family. GatB subfamily.</text>
</comment>
<comment type="subcellular location">
    <subcellularLocation>
        <location evidence="7">Mitochondrion</location>
    </subcellularLocation>
</comment>
<dbReference type="InterPro" id="IPR014746">
    <property type="entry name" value="Gln_synth/guanido_kin_cat_dom"/>
</dbReference>
<dbReference type="SUPFAM" id="SSF89095">
    <property type="entry name" value="GatB/YqeY motif"/>
    <property type="match status" value="1"/>
</dbReference>
<proteinExistence type="inferred from homology"/>
<dbReference type="GO" id="GO:0030956">
    <property type="term" value="C:glutamyl-tRNA(Gln) amidotransferase complex"/>
    <property type="evidence" value="ECO:0007669"/>
    <property type="project" value="UniProtKB-UniRule"/>
</dbReference>
<dbReference type="GO" id="GO:0005524">
    <property type="term" value="F:ATP binding"/>
    <property type="evidence" value="ECO:0007669"/>
    <property type="project" value="UniProtKB-KW"/>
</dbReference>
<evidence type="ECO:0000313" key="10">
    <source>
        <dbReference type="Proteomes" id="UP000789595"/>
    </source>
</evidence>
<dbReference type="GO" id="GO:0050567">
    <property type="term" value="F:glutaminyl-tRNA synthase (glutamine-hydrolyzing) activity"/>
    <property type="evidence" value="ECO:0007669"/>
    <property type="project" value="UniProtKB-UniRule"/>
</dbReference>
<dbReference type="GO" id="GO:0032543">
    <property type="term" value="P:mitochondrial translation"/>
    <property type="evidence" value="ECO:0007669"/>
    <property type="project" value="UniProtKB-UniRule"/>
</dbReference>